<feature type="coiled-coil region" evidence="1">
    <location>
        <begin position="64"/>
        <end position="91"/>
    </location>
</feature>
<evidence type="ECO:0000313" key="2">
    <source>
        <dbReference type="EMBL" id="KAJ1151142.1"/>
    </source>
</evidence>
<keyword evidence="3" id="KW-1185">Reference proteome</keyword>
<evidence type="ECO:0000256" key="1">
    <source>
        <dbReference type="SAM" id="Coils"/>
    </source>
</evidence>
<proteinExistence type="predicted"/>
<dbReference type="EMBL" id="JANPWB010000009">
    <property type="protein sequence ID" value="KAJ1151142.1"/>
    <property type="molecule type" value="Genomic_DNA"/>
</dbReference>
<dbReference type="Proteomes" id="UP001066276">
    <property type="component" value="Chromosome 5"/>
</dbReference>
<comment type="caution">
    <text evidence="2">The sequence shown here is derived from an EMBL/GenBank/DDBJ whole genome shotgun (WGS) entry which is preliminary data.</text>
</comment>
<gene>
    <name evidence="2" type="ORF">NDU88_003929</name>
</gene>
<reference evidence="2" key="1">
    <citation type="journal article" date="2022" name="bioRxiv">
        <title>Sequencing and chromosome-scale assembly of the giantPleurodeles waltlgenome.</title>
        <authorList>
            <person name="Brown T."/>
            <person name="Elewa A."/>
            <person name="Iarovenko S."/>
            <person name="Subramanian E."/>
            <person name="Araus A.J."/>
            <person name="Petzold A."/>
            <person name="Susuki M."/>
            <person name="Suzuki K.-i.T."/>
            <person name="Hayashi T."/>
            <person name="Toyoda A."/>
            <person name="Oliveira C."/>
            <person name="Osipova E."/>
            <person name="Leigh N.D."/>
            <person name="Simon A."/>
            <person name="Yun M.H."/>
        </authorList>
    </citation>
    <scope>NUCLEOTIDE SEQUENCE</scope>
    <source>
        <strain evidence="2">20211129_DDA</strain>
        <tissue evidence="2">Liver</tissue>
    </source>
</reference>
<keyword evidence="1" id="KW-0175">Coiled coil</keyword>
<protein>
    <submittedName>
        <fullName evidence="2">Uncharacterized protein</fullName>
    </submittedName>
</protein>
<organism evidence="2 3">
    <name type="scientific">Pleurodeles waltl</name>
    <name type="common">Iberian ribbed newt</name>
    <dbReference type="NCBI Taxonomy" id="8319"/>
    <lineage>
        <taxon>Eukaryota</taxon>
        <taxon>Metazoa</taxon>
        <taxon>Chordata</taxon>
        <taxon>Craniata</taxon>
        <taxon>Vertebrata</taxon>
        <taxon>Euteleostomi</taxon>
        <taxon>Amphibia</taxon>
        <taxon>Batrachia</taxon>
        <taxon>Caudata</taxon>
        <taxon>Salamandroidea</taxon>
        <taxon>Salamandridae</taxon>
        <taxon>Pleurodelinae</taxon>
        <taxon>Pleurodeles</taxon>
    </lineage>
</organism>
<accession>A0AAV7RHN3</accession>
<name>A0AAV7RHN3_PLEWA</name>
<dbReference type="AlphaFoldDB" id="A0AAV7RHN3"/>
<sequence>MQIQSGHSVASKSDHLENHTQQALGGLGYDLEQSMRGMFKSFLAEIKKLKAKQAQDISTLHVRLAKIKEALAQLPARLKDVEARIAGLEDKLDWWGRNLAHRTEGLCGAGGLTPVKMAAGVCWREAIRLVGPQGEGRADDCDGARACLVSWGQGQEQRRLVSSCQAWLDWLTPTRESQEHSALPAVALSANGRTTLL</sequence>
<evidence type="ECO:0000313" key="3">
    <source>
        <dbReference type="Proteomes" id="UP001066276"/>
    </source>
</evidence>